<reference evidence="3" key="1">
    <citation type="submission" date="2017-02" db="UniProtKB">
        <authorList>
            <consortium name="WormBaseParasite"/>
        </authorList>
    </citation>
    <scope>IDENTIFICATION</scope>
</reference>
<dbReference type="PANTHER" id="PTHR19288:SF83">
    <property type="entry name" value="PHOSPHOGLYCOLATE PHOSPHATASE"/>
    <property type="match status" value="1"/>
</dbReference>
<evidence type="ECO:0000313" key="3">
    <source>
        <dbReference type="WBParaSite" id="ASIM_0000175601-mRNA-1"/>
    </source>
</evidence>
<dbReference type="EMBL" id="UYRR01001829">
    <property type="protein sequence ID" value="VDK18984.1"/>
    <property type="molecule type" value="Genomic_DNA"/>
</dbReference>
<dbReference type="OrthoDB" id="413953at2759"/>
<gene>
    <name evidence="1" type="ORF">ASIM_LOCUS1629</name>
</gene>
<evidence type="ECO:0000313" key="2">
    <source>
        <dbReference type="Proteomes" id="UP000267096"/>
    </source>
</evidence>
<dbReference type="Pfam" id="PF13344">
    <property type="entry name" value="Hydrolase_6"/>
    <property type="match status" value="1"/>
</dbReference>
<reference evidence="1 2" key="2">
    <citation type="submission" date="2018-11" db="EMBL/GenBank/DDBJ databases">
        <authorList>
            <consortium name="Pathogen Informatics"/>
        </authorList>
    </citation>
    <scope>NUCLEOTIDE SEQUENCE [LARGE SCALE GENOMIC DNA]</scope>
</reference>
<dbReference type="Gene3D" id="3.40.50.1000">
    <property type="entry name" value="HAD superfamily/HAD-like"/>
    <property type="match status" value="2"/>
</dbReference>
<dbReference type="InterPro" id="IPR023214">
    <property type="entry name" value="HAD_sf"/>
</dbReference>
<accession>A0A0M3J2J7</accession>
<dbReference type="InterPro" id="IPR006357">
    <property type="entry name" value="HAD-SF_hydro_IIA"/>
</dbReference>
<dbReference type="GO" id="GO:0016791">
    <property type="term" value="F:phosphatase activity"/>
    <property type="evidence" value="ECO:0007669"/>
    <property type="project" value="TreeGrafter"/>
</dbReference>
<proteinExistence type="predicted"/>
<keyword evidence="2" id="KW-1185">Reference proteome</keyword>
<dbReference type="WBParaSite" id="ASIM_0000175601-mRNA-1">
    <property type="protein sequence ID" value="ASIM_0000175601-mRNA-1"/>
    <property type="gene ID" value="ASIM_0000175601"/>
</dbReference>
<protein>
    <submittedName>
        <fullName evidence="3">HAD superfamily hydrolase (TIGR01459 family)</fullName>
    </submittedName>
</protein>
<dbReference type="InterPro" id="IPR036412">
    <property type="entry name" value="HAD-like_sf"/>
</dbReference>
<dbReference type="SUPFAM" id="SSF56784">
    <property type="entry name" value="HAD-like"/>
    <property type="match status" value="1"/>
</dbReference>
<organism evidence="3">
    <name type="scientific">Anisakis simplex</name>
    <name type="common">Herring worm</name>
    <dbReference type="NCBI Taxonomy" id="6269"/>
    <lineage>
        <taxon>Eukaryota</taxon>
        <taxon>Metazoa</taxon>
        <taxon>Ecdysozoa</taxon>
        <taxon>Nematoda</taxon>
        <taxon>Chromadorea</taxon>
        <taxon>Rhabditida</taxon>
        <taxon>Spirurina</taxon>
        <taxon>Ascaridomorpha</taxon>
        <taxon>Ascaridoidea</taxon>
        <taxon>Anisakidae</taxon>
        <taxon>Anisakis</taxon>
        <taxon>Anisakis simplex complex</taxon>
    </lineage>
</organism>
<dbReference type="Proteomes" id="UP000267096">
    <property type="component" value="Unassembled WGS sequence"/>
</dbReference>
<name>A0A0M3J2J7_ANISI</name>
<dbReference type="AlphaFoldDB" id="A0A0M3J2J7"/>
<dbReference type="PANTHER" id="PTHR19288">
    <property type="entry name" value="4-NITROPHENYLPHOSPHATASE-RELATED"/>
    <property type="match status" value="1"/>
</dbReference>
<sequence>MTDSLADYNRAKTMLARTEAIVNTFLKHGYKGNTCDFPHRLDSNSFAKILNDIDTFIFDADGVLYLGDTPIQGSSKFLDFLRQQNKQIIVLTNNPNKSRSMMVAKMHRMGFTGTVEENVVNPATIICQYLTSKGFQYSGKKVYMIGSKGFCQEFDKAGIEHFGSGADPIEEMHISDEHMLDSDSPLCSIDEEGSDVGAVIVGFETHFNYLKLMRAANFLQVRNVHRINLAKFLLD</sequence>
<evidence type="ECO:0000313" key="1">
    <source>
        <dbReference type="EMBL" id="VDK18984.1"/>
    </source>
</evidence>
<dbReference type="GO" id="GO:0005737">
    <property type="term" value="C:cytoplasm"/>
    <property type="evidence" value="ECO:0007669"/>
    <property type="project" value="TreeGrafter"/>
</dbReference>